<protein>
    <submittedName>
        <fullName evidence="1">Uncharacterized protein</fullName>
    </submittedName>
</protein>
<sequence length="115" mass="12075">MPYQLSFAPASSNDNDCGPTYGFILNADSLPGALSKWIGAQGTMIDGQGRLVPIQLGAGSKESSLRILPADGSDKREHVIVSVSGDLGVGTSVALAWPSNPYNPLAYKISYYGEI</sequence>
<dbReference type="AlphaFoldDB" id="A0AAI9FZI7"/>
<dbReference type="RefSeq" id="WP_005409386.1">
    <property type="nucleotide sequence ID" value="NZ_CP033586.1"/>
</dbReference>
<evidence type="ECO:0000313" key="1">
    <source>
        <dbReference type="EMBL" id="EKZ1925525.1"/>
    </source>
</evidence>
<name>A0AAI9FZI7_STEMA</name>
<evidence type="ECO:0000313" key="2">
    <source>
        <dbReference type="Proteomes" id="UP001225498"/>
    </source>
</evidence>
<gene>
    <name evidence="1" type="ORF">REH87_000493</name>
</gene>
<dbReference type="EMBL" id="ABLTIR010000006">
    <property type="protein sequence ID" value="EKZ1925525.1"/>
    <property type="molecule type" value="Genomic_DNA"/>
</dbReference>
<proteinExistence type="predicted"/>
<reference evidence="1" key="1">
    <citation type="submission" date="2023-08" db="EMBL/GenBank/DDBJ databases">
        <authorList>
            <consortium name="Clinical and Environmental Microbiology Branch: Whole genome sequencing antimicrobial resistance pathogens in the healthcare setting"/>
        </authorList>
    </citation>
    <scope>NUCLEOTIDE SEQUENCE</scope>
    <source>
        <strain evidence="1">2023CJ-00293</strain>
    </source>
</reference>
<dbReference type="Proteomes" id="UP001225498">
    <property type="component" value="Unassembled WGS sequence"/>
</dbReference>
<accession>A0AAI9FZI7</accession>
<organism evidence="1 2">
    <name type="scientific">Stenotrophomonas maltophilia</name>
    <name type="common">Pseudomonas maltophilia</name>
    <name type="synonym">Xanthomonas maltophilia</name>
    <dbReference type="NCBI Taxonomy" id="40324"/>
    <lineage>
        <taxon>Bacteria</taxon>
        <taxon>Pseudomonadati</taxon>
        <taxon>Pseudomonadota</taxon>
        <taxon>Gammaproteobacteria</taxon>
        <taxon>Lysobacterales</taxon>
        <taxon>Lysobacteraceae</taxon>
        <taxon>Stenotrophomonas</taxon>
        <taxon>Stenotrophomonas maltophilia group</taxon>
    </lineage>
</organism>
<comment type="caution">
    <text evidence="1">The sequence shown here is derived from an EMBL/GenBank/DDBJ whole genome shotgun (WGS) entry which is preliminary data.</text>
</comment>